<comment type="caution">
    <text evidence="2">The sequence shown here is derived from an EMBL/GenBank/DDBJ whole genome shotgun (WGS) entry which is preliminary data.</text>
</comment>
<sequence length="44" mass="4626">MDSVIVRVVLVGLIAIGLPIFLVLGLSGGQTASHLRQVPQDRVS</sequence>
<keyword evidence="3" id="KW-1185">Reference proteome</keyword>
<evidence type="ECO:0000313" key="2">
    <source>
        <dbReference type="EMBL" id="MBB3192499.1"/>
    </source>
</evidence>
<dbReference type="AlphaFoldDB" id="A0A839VGQ3"/>
<evidence type="ECO:0000313" key="3">
    <source>
        <dbReference type="Proteomes" id="UP000547614"/>
    </source>
</evidence>
<gene>
    <name evidence="2" type="ORF">FHR94_003795</name>
</gene>
<feature type="transmembrane region" description="Helical" evidence="1">
    <location>
        <begin position="6"/>
        <end position="26"/>
    </location>
</feature>
<accession>A0A839VGQ3</accession>
<keyword evidence="1" id="KW-0472">Membrane</keyword>
<keyword evidence="1" id="KW-1133">Transmembrane helix</keyword>
<reference evidence="2 3" key="1">
    <citation type="submission" date="2020-08" db="EMBL/GenBank/DDBJ databases">
        <title>Genomic Encyclopedia of Type Strains, Phase III (KMG-III): the genomes of soil and plant-associated and newly described type strains.</title>
        <authorList>
            <person name="Whitman W."/>
        </authorList>
    </citation>
    <scope>NUCLEOTIDE SEQUENCE [LARGE SCALE GENOMIC DNA]</scope>
    <source>
        <strain evidence="2 3">CECT 7282</strain>
    </source>
</reference>
<name>A0A839VGQ3_9GAMM</name>
<proteinExistence type="predicted"/>
<dbReference type="RefSeq" id="WP_281376088.1">
    <property type="nucleotide sequence ID" value="NZ_JACHXP010000032.1"/>
</dbReference>
<protein>
    <submittedName>
        <fullName evidence="2">Uncharacterized protein</fullName>
    </submittedName>
</protein>
<organism evidence="2 3">
    <name type="scientific">Halomonas cerina</name>
    <dbReference type="NCBI Taxonomy" id="447424"/>
    <lineage>
        <taxon>Bacteria</taxon>
        <taxon>Pseudomonadati</taxon>
        <taxon>Pseudomonadota</taxon>
        <taxon>Gammaproteobacteria</taxon>
        <taxon>Oceanospirillales</taxon>
        <taxon>Halomonadaceae</taxon>
        <taxon>Halomonas</taxon>
    </lineage>
</organism>
<dbReference type="EMBL" id="JACHXP010000032">
    <property type="protein sequence ID" value="MBB3192499.1"/>
    <property type="molecule type" value="Genomic_DNA"/>
</dbReference>
<evidence type="ECO:0000256" key="1">
    <source>
        <dbReference type="SAM" id="Phobius"/>
    </source>
</evidence>
<keyword evidence="1" id="KW-0812">Transmembrane</keyword>
<dbReference type="Proteomes" id="UP000547614">
    <property type="component" value="Unassembled WGS sequence"/>
</dbReference>